<feature type="transmembrane region" description="Helical" evidence="2">
    <location>
        <begin position="150"/>
        <end position="169"/>
    </location>
</feature>
<name>A0A9N9GIP2_9GLOM</name>
<dbReference type="OrthoDB" id="2443424at2759"/>
<evidence type="ECO:0000256" key="1">
    <source>
        <dbReference type="SAM" id="MobiDB-lite"/>
    </source>
</evidence>
<feature type="compositionally biased region" description="Basic and acidic residues" evidence="1">
    <location>
        <begin position="97"/>
        <end position="106"/>
    </location>
</feature>
<comment type="caution">
    <text evidence="3">The sequence shown here is derived from an EMBL/GenBank/DDBJ whole genome shotgun (WGS) entry which is preliminary data.</text>
</comment>
<feature type="region of interest" description="Disordered" evidence="1">
    <location>
        <begin position="1"/>
        <end position="145"/>
    </location>
</feature>
<evidence type="ECO:0000256" key="2">
    <source>
        <dbReference type="SAM" id="Phobius"/>
    </source>
</evidence>
<feature type="non-terminal residue" evidence="3">
    <location>
        <position position="1"/>
    </location>
</feature>
<feature type="compositionally biased region" description="Gly residues" evidence="1">
    <location>
        <begin position="1"/>
        <end position="11"/>
    </location>
</feature>
<keyword evidence="2" id="KW-0812">Transmembrane</keyword>
<dbReference type="EMBL" id="CAJVPZ010009402">
    <property type="protein sequence ID" value="CAG8608896.1"/>
    <property type="molecule type" value="Genomic_DNA"/>
</dbReference>
<reference evidence="3" key="1">
    <citation type="submission" date="2021-06" db="EMBL/GenBank/DDBJ databases">
        <authorList>
            <person name="Kallberg Y."/>
            <person name="Tangrot J."/>
            <person name="Rosling A."/>
        </authorList>
    </citation>
    <scope>NUCLEOTIDE SEQUENCE</scope>
    <source>
        <strain evidence="3">IN212</strain>
    </source>
</reference>
<feature type="compositionally biased region" description="Low complexity" evidence="1">
    <location>
        <begin position="48"/>
        <end position="71"/>
    </location>
</feature>
<dbReference type="Proteomes" id="UP000789396">
    <property type="component" value="Unassembled WGS sequence"/>
</dbReference>
<protein>
    <submittedName>
        <fullName evidence="3">19909_t:CDS:1</fullName>
    </submittedName>
</protein>
<evidence type="ECO:0000313" key="4">
    <source>
        <dbReference type="Proteomes" id="UP000789396"/>
    </source>
</evidence>
<keyword evidence="4" id="KW-1185">Reference proteome</keyword>
<feature type="compositionally biased region" description="Polar residues" evidence="1">
    <location>
        <begin position="107"/>
        <end position="126"/>
    </location>
</feature>
<feature type="compositionally biased region" description="Basic and acidic residues" evidence="1">
    <location>
        <begin position="19"/>
        <end position="33"/>
    </location>
</feature>
<organism evidence="3 4">
    <name type="scientific">Racocetra fulgida</name>
    <dbReference type="NCBI Taxonomy" id="60492"/>
    <lineage>
        <taxon>Eukaryota</taxon>
        <taxon>Fungi</taxon>
        <taxon>Fungi incertae sedis</taxon>
        <taxon>Mucoromycota</taxon>
        <taxon>Glomeromycotina</taxon>
        <taxon>Glomeromycetes</taxon>
        <taxon>Diversisporales</taxon>
        <taxon>Gigasporaceae</taxon>
        <taxon>Racocetra</taxon>
    </lineage>
</organism>
<accession>A0A9N9GIP2</accession>
<sequence length="170" mass="18122">TGAPPGVGGISPMGIQGSGRERPQRHPFEDKRLGNPPQTAPQSQRLDPQPNSPISQQQQPNPQADQQPNSPVNRQQLNLPKASPVPNVSPNGVADQNAHKTHETENAKQTSSPSTNSAKHSNSPQGDSDPRHNETTASNGGFKNVGCDRLTTGIVTIIMMCLWIYGVGID</sequence>
<gene>
    <name evidence="3" type="ORF">RFULGI_LOCUS6899</name>
</gene>
<keyword evidence="2" id="KW-0472">Membrane</keyword>
<proteinExistence type="predicted"/>
<keyword evidence="2" id="KW-1133">Transmembrane helix</keyword>
<feature type="compositionally biased region" description="Polar residues" evidence="1">
    <location>
        <begin position="36"/>
        <end position="46"/>
    </location>
</feature>
<dbReference type="AlphaFoldDB" id="A0A9N9GIP2"/>
<evidence type="ECO:0000313" key="3">
    <source>
        <dbReference type="EMBL" id="CAG8608896.1"/>
    </source>
</evidence>